<dbReference type="PANTHER" id="PTHR15336">
    <property type="entry name" value="UBIQUINOL-CYTOCHROME C REDUCTASE COMPLEX 7.8 KDA PROTEIN"/>
    <property type="match status" value="1"/>
</dbReference>
<dbReference type="InterPro" id="IPR003422">
    <property type="entry name" value="Cyt_b-c1_6"/>
</dbReference>
<accession>A0ABN9VPP6</accession>
<dbReference type="InterPro" id="IPR036811">
    <property type="entry name" value="Ubol_cytC_Rdtase_hinge_dom_sf"/>
</dbReference>
<evidence type="ECO:0000256" key="1">
    <source>
        <dbReference type="ARBA" id="ARBA00004137"/>
    </source>
</evidence>
<dbReference type="InterPro" id="IPR023184">
    <property type="entry name" value="Ubol_cytC_Rdtase_hinge_dom"/>
</dbReference>
<keyword evidence="6" id="KW-0249">Electron transport</keyword>
<dbReference type="Pfam" id="PF02320">
    <property type="entry name" value="UCR_hinge"/>
    <property type="match status" value="1"/>
</dbReference>
<feature type="compositionally biased region" description="Basic and acidic residues" evidence="9">
    <location>
        <begin position="50"/>
        <end position="60"/>
    </location>
</feature>
<gene>
    <name evidence="11" type="ORF">PCOR1329_LOCUS60006</name>
</gene>
<name>A0ABN9VPP6_9DINO</name>
<evidence type="ECO:0000256" key="4">
    <source>
        <dbReference type="ARBA" id="ARBA00022660"/>
    </source>
</evidence>
<feature type="domain" description="Ubiquinol-cytochrome C reductase hinge" evidence="10">
    <location>
        <begin position="265"/>
        <end position="326"/>
    </location>
</feature>
<evidence type="ECO:0000256" key="7">
    <source>
        <dbReference type="ARBA" id="ARBA00023128"/>
    </source>
</evidence>
<dbReference type="Gene3D" id="1.10.287.20">
    <property type="entry name" value="Ubiquinol-cytochrome C reductase hinge domain"/>
    <property type="match status" value="1"/>
</dbReference>
<organism evidence="11 12">
    <name type="scientific">Prorocentrum cordatum</name>
    <dbReference type="NCBI Taxonomy" id="2364126"/>
    <lineage>
        <taxon>Eukaryota</taxon>
        <taxon>Sar</taxon>
        <taxon>Alveolata</taxon>
        <taxon>Dinophyceae</taxon>
        <taxon>Prorocentrales</taxon>
        <taxon>Prorocentraceae</taxon>
        <taxon>Prorocentrum</taxon>
    </lineage>
</organism>
<dbReference type="Proteomes" id="UP001189429">
    <property type="component" value="Unassembled WGS sequence"/>
</dbReference>
<keyword evidence="4" id="KW-0679">Respiratory chain</keyword>
<evidence type="ECO:0000256" key="8">
    <source>
        <dbReference type="ARBA" id="ARBA00023136"/>
    </source>
</evidence>
<feature type="region of interest" description="Disordered" evidence="9">
    <location>
        <begin position="1"/>
        <end position="64"/>
    </location>
</feature>
<evidence type="ECO:0000313" key="11">
    <source>
        <dbReference type="EMBL" id="CAK0875310.1"/>
    </source>
</evidence>
<evidence type="ECO:0000256" key="5">
    <source>
        <dbReference type="ARBA" id="ARBA00022792"/>
    </source>
</evidence>
<feature type="compositionally biased region" description="Basic and acidic residues" evidence="9">
    <location>
        <begin position="18"/>
        <end position="29"/>
    </location>
</feature>
<dbReference type="SUPFAM" id="SSF81531">
    <property type="entry name" value="Non-heme 11 kDa protein of cytochrome bc1 complex (Ubiquinol-cytochrome c reductase)"/>
    <property type="match status" value="1"/>
</dbReference>
<sequence length="326" mass="36027">MAPAVPPSVLTDAVQPLRTDESSLRRADSCGRTAPPAAARRQTRGATLARAERPTGDRVPRAPPAGPQLNLIVAIAMHVPGYQSKGRLALLRARLWQIGGKPQMALYWLLKVDTYLRSGEALRSTKGQACSPQAKMQKVTMRFNPDYLKKPSRTGEMDETVGVARPWLASLIVRRSLGDPTGPLWDFTTREAKKTFDSASEPSDLAGVRPVLYMTRHSGASIDTSTERISLLGVQRRGRSYSPTFFMHFPKYHAPHLKPGEEAKDPGDEMKPKCLAACSSWLTEYNSCVQRISMRTDGKGDCKGQFEELSQCQDHCVAHELFGHLK</sequence>
<evidence type="ECO:0000256" key="3">
    <source>
        <dbReference type="ARBA" id="ARBA00022448"/>
    </source>
</evidence>
<keyword evidence="12" id="KW-1185">Reference proteome</keyword>
<evidence type="ECO:0000259" key="10">
    <source>
        <dbReference type="Pfam" id="PF02320"/>
    </source>
</evidence>
<comment type="similarity">
    <text evidence="2">Belongs to the UQCRH/QCR6 family.</text>
</comment>
<evidence type="ECO:0000256" key="9">
    <source>
        <dbReference type="SAM" id="MobiDB-lite"/>
    </source>
</evidence>
<keyword evidence="3" id="KW-0813">Transport</keyword>
<keyword evidence="8" id="KW-0472">Membrane</keyword>
<evidence type="ECO:0000313" key="12">
    <source>
        <dbReference type="Proteomes" id="UP001189429"/>
    </source>
</evidence>
<protein>
    <recommendedName>
        <fullName evidence="10">Ubiquinol-cytochrome C reductase hinge domain-containing protein</fullName>
    </recommendedName>
</protein>
<evidence type="ECO:0000256" key="2">
    <source>
        <dbReference type="ARBA" id="ARBA00006498"/>
    </source>
</evidence>
<evidence type="ECO:0000256" key="6">
    <source>
        <dbReference type="ARBA" id="ARBA00022982"/>
    </source>
</evidence>
<reference evidence="11" key="1">
    <citation type="submission" date="2023-10" db="EMBL/GenBank/DDBJ databases">
        <authorList>
            <person name="Chen Y."/>
            <person name="Shah S."/>
            <person name="Dougan E. K."/>
            <person name="Thang M."/>
            <person name="Chan C."/>
        </authorList>
    </citation>
    <scope>NUCLEOTIDE SEQUENCE [LARGE SCALE GENOMIC DNA]</scope>
</reference>
<proteinExistence type="inferred from homology"/>
<keyword evidence="5" id="KW-0999">Mitochondrion inner membrane</keyword>
<dbReference type="PANTHER" id="PTHR15336:SF0">
    <property type="entry name" value="CYTOCHROME B-C1 COMPLEX SUBUNIT 6, MITOCHONDRIAL"/>
    <property type="match status" value="1"/>
</dbReference>
<keyword evidence="7" id="KW-0496">Mitochondrion</keyword>
<comment type="subcellular location">
    <subcellularLocation>
        <location evidence="1">Mitochondrion inner membrane</location>
        <topology evidence="1">Peripheral membrane protein</topology>
        <orientation evidence="1">Intermembrane side</orientation>
    </subcellularLocation>
</comment>
<feature type="compositionally biased region" description="Low complexity" evidence="9">
    <location>
        <begin position="31"/>
        <end position="49"/>
    </location>
</feature>
<comment type="caution">
    <text evidence="11">The sequence shown here is derived from an EMBL/GenBank/DDBJ whole genome shotgun (WGS) entry which is preliminary data.</text>
</comment>
<dbReference type="EMBL" id="CAUYUJ010017501">
    <property type="protein sequence ID" value="CAK0875310.1"/>
    <property type="molecule type" value="Genomic_DNA"/>
</dbReference>